<proteinExistence type="predicted"/>
<protein>
    <submittedName>
        <fullName evidence="1">Uncharacterized protein</fullName>
    </submittedName>
</protein>
<evidence type="ECO:0000313" key="2">
    <source>
        <dbReference type="Proteomes" id="UP000654918"/>
    </source>
</evidence>
<gene>
    <name evidence="1" type="ORF">CPLU01_00505</name>
</gene>
<comment type="caution">
    <text evidence="1">The sequence shown here is derived from an EMBL/GenBank/DDBJ whole genome shotgun (WGS) entry which is preliminary data.</text>
</comment>
<dbReference type="AlphaFoldDB" id="A0A8H6NS13"/>
<keyword evidence="2" id="KW-1185">Reference proteome</keyword>
<accession>A0A8H6NS13</accession>
<dbReference type="EMBL" id="WIGO01000003">
    <property type="protein sequence ID" value="KAF6841374.1"/>
    <property type="molecule type" value="Genomic_DNA"/>
</dbReference>
<dbReference type="Proteomes" id="UP000654918">
    <property type="component" value="Unassembled WGS sequence"/>
</dbReference>
<reference evidence="1" key="1">
    <citation type="journal article" date="2020" name="Phytopathology">
        <title>Genome Sequence Resources of Colletotrichum truncatum, C. plurivorum, C. musicola, and C. sojae: Four Species Pathogenic to Soybean (Glycine max).</title>
        <authorList>
            <person name="Rogerio F."/>
            <person name="Boufleur T.R."/>
            <person name="Ciampi-Guillardi M."/>
            <person name="Sukno S.A."/>
            <person name="Thon M.R."/>
            <person name="Massola Junior N.S."/>
            <person name="Baroncelli R."/>
        </authorList>
    </citation>
    <scope>NUCLEOTIDE SEQUENCE</scope>
    <source>
        <strain evidence="1">LFN00145</strain>
    </source>
</reference>
<name>A0A8H6NS13_9PEZI</name>
<organism evidence="1 2">
    <name type="scientific">Colletotrichum plurivorum</name>
    <dbReference type="NCBI Taxonomy" id="2175906"/>
    <lineage>
        <taxon>Eukaryota</taxon>
        <taxon>Fungi</taxon>
        <taxon>Dikarya</taxon>
        <taxon>Ascomycota</taxon>
        <taxon>Pezizomycotina</taxon>
        <taxon>Sordariomycetes</taxon>
        <taxon>Hypocreomycetidae</taxon>
        <taxon>Glomerellales</taxon>
        <taxon>Glomerellaceae</taxon>
        <taxon>Colletotrichum</taxon>
        <taxon>Colletotrichum orchidearum species complex</taxon>
    </lineage>
</organism>
<evidence type="ECO:0000313" key="1">
    <source>
        <dbReference type="EMBL" id="KAF6841374.1"/>
    </source>
</evidence>
<sequence>MLPETLANASIQYYYCTQTLWDIVPSLCSESILSTTCSTVISSRVDRGRDSSKAGVTRTPSASQHVHFQTPGLIFRPRLRGVGNLGESRRAIRGVFSWSSARLRGADTDGALWIEDASALIQLAPGAPSAFDETLGRGHHFRVILRPAERKRMPPACHLKSDPSRGAVLHWSAEEHGGEASGGSNSAVHCSVELERAEVVGGGDDVESEMQQSDAG</sequence>